<reference evidence="1" key="1">
    <citation type="journal article" date="2019" name="bioRxiv">
        <title>The Genome of the Zebra Mussel, Dreissena polymorpha: A Resource for Invasive Species Research.</title>
        <authorList>
            <person name="McCartney M.A."/>
            <person name="Auch B."/>
            <person name="Kono T."/>
            <person name="Mallez S."/>
            <person name="Zhang Y."/>
            <person name="Obille A."/>
            <person name="Becker A."/>
            <person name="Abrahante J.E."/>
            <person name="Garbe J."/>
            <person name="Badalamenti J.P."/>
            <person name="Herman A."/>
            <person name="Mangelson H."/>
            <person name="Liachko I."/>
            <person name="Sullivan S."/>
            <person name="Sone E.D."/>
            <person name="Koren S."/>
            <person name="Silverstein K.A.T."/>
            <person name="Beckman K.B."/>
            <person name="Gohl D.M."/>
        </authorList>
    </citation>
    <scope>NUCLEOTIDE SEQUENCE</scope>
    <source>
        <strain evidence="1">Duluth1</strain>
        <tissue evidence="1">Whole animal</tissue>
    </source>
</reference>
<accession>A0A9D4CCM7</accession>
<name>A0A9D4CCM7_DREPO</name>
<evidence type="ECO:0000313" key="1">
    <source>
        <dbReference type="EMBL" id="KAH3721209.1"/>
    </source>
</evidence>
<reference evidence="1" key="2">
    <citation type="submission" date="2020-11" db="EMBL/GenBank/DDBJ databases">
        <authorList>
            <person name="McCartney M.A."/>
            <person name="Auch B."/>
            <person name="Kono T."/>
            <person name="Mallez S."/>
            <person name="Becker A."/>
            <person name="Gohl D.M."/>
            <person name="Silverstein K.A.T."/>
            <person name="Koren S."/>
            <person name="Bechman K.B."/>
            <person name="Herman A."/>
            <person name="Abrahante J.E."/>
            <person name="Garbe J."/>
        </authorList>
    </citation>
    <scope>NUCLEOTIDE SEQUENCE</scope>
    <source>
        <strain evidence="1">Duluth1</strain>
        <tissue evidence="1">Whole animal</tissue>
    </source>
</reference>
<comment type="caution">
    <text evidence="1">The sequence shown here is derived from an EMBL/GenBank/DDBJ whole genome shotgun (WGS) entry which is preliminary data.</text>
</comment>
<proteinExistence type="predicted"/>
<gene>
    <name evidence="1" type="ORF">DPMN_064128</name>
</gene>
<organism evidence="1 2">
    <name type="scientific">Dreissena polymorpha</name>
    <name type="common">Zebra mussel</name>
    <name type="synonym">Mytilus polymorpha</name>
    <dbReference type="NCBI Taxonomy" id="45954"/>
    <lineage>
        <taxon>Eukaryota</taxon>
        <taxon>Metazoa</taxon>
        <taxon>Spiralia</taxon>
        <taxon>Lophotrochozoa</taxon>
        <taxon>Mollusca</taxon>
        <taxon>Bivalvia</taxon>
        <taxon>Autobranchia</taxon>
        <taxon>Heteroconchia</taxon>
        <taxon>Euheterodonta</taxon>
        <taxon>Imparidentia</taxon>
        <taxon>Neoheterodontei</taxon>
        <taxon>Myida</taxon>
        <taxon>Dreissenoidea</taxon>
        <taxon>Dreissenidae</taxon>
        <taxon>Dreissena</taxon>
    </lineage>
</organism>
<dbReference type="Proteomes" id="UP000828390">
    <property type="component" value="Unassembled WGS sequence"/>
</dbReference>
<dbReference type="AlphaFoldDB" id="A0A9D4CCM7"/>
<protein>
    <submittedName>
        <fullName evidence="1">Uncharacterized protein</fullName>
    </submittedName>
</protein>
<evidence type="ECO:0000313" key="2">
    <source>
        <dbReference type="Proteomes" id="UP000828390"/>
    </source>
</evidence>
<keyword evidence="2" id="KW-1185">Reference proteome</keyword>
<sequence>MLMEIGGNPFFNKYYNSLKKLSTKTYCSSLAHHIFSNVGYINTSNSRALKSTIIDIDLARQQHQSSPHEPQSRTNLSLHLTLAASVHDDPSTRPDPSASTLTYALKRLHYYPRRRTLLK</sequence>
<dbReference type="EMBL" id="JAIWYP010000013">
    <property type="protein sequence ID" value="KAH3721209.1"/>
    <property type="molecule type" value="Genomic_DNA"/>
</dbReference>